<comment type="cofactor">
    <cofactor evidence="1">
        <name>Zn(2+)</name>
        <dbReference type="ChEBI" id="CHEBI:29105"/>
    </cofactor>
</comment>
<keyword evidence="12" id="KW-1185">Reference proteome</keyword>
<proteinExistence type="inferred from homology"/>
<dbReference type="NCBIfam" id="TIGR03367">
    <property type="entry name" value="queuosine_QueD"/>
    <property type="match status" value="1"/>
</dbReference>
<evidence type="ECO:0000256" key="3">
    <source>
        <dbReference type="ARBA" id="ARBA00008900"/>
    </source>
</evidence>
<dbReference type="KEGG" id="ptx:ABW99_16355"/>
<evidence type="ECO:0000256" key="6">
    <source>
        <dbReference type="ARBA" id="ARBA00022723"/>
    </source>
</evidence>
<keyword evidence="6" id="KW-0479">Metal-binding</keyword>
<protein>
    <recommendedName>
        <fullName evidence="5">6-carboxy-5,6,7,8-tetrahydropterin synthase</fullName>
        <ecNumber evidence="4">4.1.2.50</ecNumber>
    </recommendedName>
    <alternativeName>
        <fullName evidence="9">Queuosine biosynthesis protein QueD</fullName>
    </alternativeName>
</protein>
<keyword evidence="7" id="KW-0862">Zinc</keyword>
<dbReference type="PANTHER" id="PTHR12589">
    <property type="entry name" value="PYRUVOYL TETRAHYDROBIOPTERIN SYNTHASE"/>
    <property type="match status" value="1"/>
</dbReference>
<dbReference type="PANTHER" id="PTHR12589:SF7">
    <property type="entry name" value="6-PYRUVOYL TETRAHYDROBIOPTERIN SYNTHASE"/>
    <property type="match status" value="1"/>
</dbReference>
<dbReference type="SUPFAM" id="SSF55620">
    <property type="entry name" value="Tetrahydrobiopterin biosynthesis enzymes-like"/>
    <property type="match status" value="1"/>
</dbReference>
<accession>A0A0G3EU58</accession>
<comment type="similarity">
    <text evidence="3">Belongs to the PTPS family. QueD subfamily.</text>
</comment>
<evidence type="ECO:0000256" key="7">
    <source>
        <dbReference type="ARBA" id="ARBA00022833"/>
    </source>
</evidence>
<dbReference type="InterPro" id="IPR038418">
    <property type="entry name" value="6-PTP_synth/QueD_sf"/>
</dbReference>
<evidence type="ECO:0000256" key="1">
    <source>
        <dbReference type="ARBA" id="ARBA00001947"/>
    </source>
</evidence>
<dbReference type="Gene3D" id="3.30.479.10">
    <property type="entry name" value="6-pyruvoyl tetrahydropterin synthase/QueD"/>
    <property type="match status" value="1"/>
</dbReference>
<dbReference type="STRING" id="445709.ABW99_16355"/>
<dbReference type="GO" id="GO:0046872">
    <property type="term" value="F:metal ion binding"/>
    <property type="evidence" value="ECO:0007669"/>
    <property type="project" value="UniProtKB-KW"/>
</dbReference>
<dbReference type="PATRIC" id="fig|445709.3.peg.3458"/>
<dbReference type="Pfam" id="PF01242">
    <property type="entry name" value="PTPS"/>
    <property type="match status" value="1"/>
</dbReference>
<dbReference type="UniPathway" id="UPA00391"/>
<evidence type="ECO:0000256" key="10">
    <source>
        <dbReference type="ARBA" id="ARBA00048807"/>
    </source>
</evidence>
<evidence type="ECO:0000256" key="8">
    <source>
        <dbReference type="ARBA" id="ARBA00023239"/>
    </source>
</evidence>
<dbReference type="Proteomes" id="UP000036700">
    <property type="component" value="Chromosome"/>
</dbReference>
<comment type="catalytic activity">
    <reaction evidence="10">
        <text>7,8-dihydroneopterin 3'-triphosphate + H2O = 6-carboxy-5,6,7,8-tetrahydropterin + triphosphate + acetaldehyde + 2 H(+)</text>
        <dbReference type="Rhea" id="RHEA:27966"/>
        <dbReference type="ChEBI" id="CHEBI:15343"/>
        <dbReference type="ChEBI" id="CHEBI:15377"/>
        <dbReference type="ChEBI" id="CHEBI:15378"/>
        <dbReference type="ChEBI" id="CHEBI:18036"/>
        <dbReference type="ChEBI" id="CHEBI:58462"/>
        <dbReference type="ChEBI" id="CHEBI:61032"/>
        <dbReference type="EC" id="4.1.2.50"/>
    </reaction>
</comment>
<evidence type="ECO:0000256" key="4">
    <source>
        <dbReference type="ARBA" id="ARBA00012982"/>
    </source>
</evidence>
<keyword evidence="8" id="KW-0456">Lyase</keyword>
<dbReference type="AlphaFoldDB" id="A0A0G3EU58"/>
<dbReference type="RefSeq" id="WP_047215464.1">
    <property type="nucleotide sequence ID" value="NZ_CP011568.3"/>
</dbReference>
<reference evidence="12" key="1">
    <citation type="submission" date="2015-06" db="EMBL/GenBank/DDBJ databases">
        <authorList>
            <person name="Lim Y.L."/>
            <person name="Ee R."/>
            <person name="Yong D."/>
            <person name="How K.Y."/>
            <person name="Yin W.F."/>
            <person name="Chan K.G."/>
        </authorList>
    </citation>
    <scope>NUCLEOTIDE SEQUENCE [LARGE SCALE GENOMIC DNA]</scope>
    <source>
        <strain evidence="12">DSM 25325</strain>
    </source>
</reference>
<evidence type="ECO:0000256" key="5">
    <source>
        <dbReference type="ARBA" id="ARBA00018141"/>
    </source>
</evidence>
<dbReference type="EMBL" id="CP011568">
    <property type="protein sequence ID" value="AKJ69549.1"/>
    <property type="molecule type" value="Genomic_DNA"/>
</dbReference>
<dbReference type="OrthoDB" id="9804698at2"/>
<evidence type="ECO:0000256" key="9">
    <source>
        <dbReference type="ARBA" id="ARBA00031449"/>
    </source>
</evidence>
<evidence type="ECO:0000313" key="12">
    <source>
        <dbReference type="Proteomes" id="UP000036700"/>
    </source>
</evidence>
<gene>
    <name evidence="11" type="ORF">ABW99_16355</name>
</gene>
<dbReference type="InterPro" id="IPR007115">
    <property type="entry name" value="6-PTP_synth/QueD"/>
</dbReference>
<dbReference type="GO" id="GO:0070497">
    <property type="term" value="F:6-carboxytetrahydropterin synthase activity"/>
    <property type="evidence" value="ECO:0007669"/>
    <property type="project" value="UniProtKB-EC"/>
</dbReference>
<comment type="pathway">
    <text evidence="2">Purine metabolism; 7-cyano-7-deazaguanine biosynthesis.</text>
</comment>
<sequence>MITITRKLEFDAGHRIPDHRSQCRNLHGHRYVLEITLCGEIMQHEGASDNGMVMDFADVKTLAREHLIDVWDHAFLVYENDAAVRGFLDTLPDHKTVVLDRVPTVENLAAVAFDILAAVFDAHYGVNLRLARVRLYETPNCWAEVCR</sequence>
<dbReference type="EC" id="4.1.2.50" evidence="4"/>
<organism evidence="11 12">
    <name type="scientific">Pandoraea thiooxydans</name>
    <dbReference type="NCBI Taxonomy" id="445709"/>
    <lineage>
        <taxon>Bacteria</taxon>
        <taxon>Pseudomonadati</taxon>
        <taxon>Pseudomonadota</taxon>
        <taxon>Betaproteobacteria</taxon>
        <taxon>Burkholderiales</taxon>
        <taxon>Burkholderiaceae</taxon>
        <taxon>Pandoraea</taxon>
    </lineage>
</organism>
<evidence type="ECO:0000256" key="2">
    <source>
        <dbReference type="ARBA" id="ARBA00005061"/>
    </source>
</evidence>
<evidence type="ECO:0000313" key="11">
    <source>
        <dbReference type="EMBL" id="AKJ69549.1"/>
    </source>
</evidence>
<name>A0A0G3EU58_9BURK</name>